<dbReference type="RefSeq" id="WP_155693693.1">
    <property type="nucleotide sequence ID" value="NZ_WOCD01000001.1"/>
</dbReference>
<organism evidence="2 3">
    <name type="scientific">Psychrosphaera haliotis</name>
    <dbReference type="NCBI Taxonomy" id="555083"/>
    <lineage>
        <taxon>Bacteria</taxon>
        <taxon>Pseudomonadati</taxon>
        <taxon>Pseudomonadota</taxon>
        <taxon>Gammaproteobacteria</taxon>
        <taxon>Alteromonadales</taxon>
        <taxon>Pseudoalteromonadaceae</taxon>
        <taxon>Psychrosphaera</taxon>
    </lineage>
</organism>
<dbReference type="OrthoDB" id="6994311at2"/>
<dbReference type="EMBL" id="WOCD01000001">
    <property type="protein sequence ID" value="MUH71189.1"/>
    <property type="molecule type" value="Genomic_DNA"/>
</dbReference>
<gene>
    <name evidence="2" type="ORF">GNP35_01005</name>
</gene>
<feature type="region of interest" description="Disordered" evidence="1">
    <location>
        <begin position="130"/>
        <end position="155"/>
    </location>
</feature>
<dbReference type="Proteomes" id="UP000439994">
    <property type="component" value="Unassembled WGS sequence"/>
</dbReference>
<evidence type="ECO:0000256" key="1">
    <source>
        <dbReference type="SAM" id="MobiDB-lite"/>
    </source>
</evidence>
<sequence>MLYSVRNKYSLVYPIICIILLLIVSGCGSSDSTSTDGEVSNDTFAVQVSPASITLVAGQEIELTYVVTNSDGIAVVASINTQPDLGEVTIDEDAQAILFSAGDEIGSGQFEIVFSSNSISESIAVSYQITASDSSEDDNDGGNDGDSDGEEDTTDYKVTWPTDYITLFEDEVVTINLNRNYELNGDVLENFYLNAANLNGQLSQDSSQYLISADPAEEDTYGELLAVSEIDGVINEQPIQIIYYNKNRDLETVEPPVIALIEPVIELNLYQSSTINFDIYDPDSDRISYRVISAPSAVTTHVNKALYGYELTVSLNQNLEGDSETVTLEVSDGHLTDQIDILLTQSNTPADENDAPVLSIEENVTLSLIKKLTGLESDKIAQFAYVLTDNNKEFVDLTFSSTTDDFTITNNPPYFSVFSDDVSELQYEQVTISANDAGYESKLTFHLYIKDNFTSFLGGNPNLAPLIEVPLLSPLLESKTMSFDVVIEDFEDHPYSIAVVADESILTSEISGDQVSITAALLAQPDDLNTEFDIVVTDVFGSERVETVSLTIYKNTPPAITADATALDIVETGQVQVAVSVEDIDEGSLEPQLIYDSSKMTAEYSDGLLTIEAFDLDEPFTDSFIIRAVDEFGAVSELELPLIIRIDNSAPQITLSQSTIEIAPGQSESLLVNYFDPDGTELEITRYTNNSLLTESYDQNTGILTLSLDASATFQQTMTLVTTASDGFITVSETITVIVPVAPSPPELTINAFVPEVDEDETLIINFITDDQNGDNVMVSVQDGGTSNFLSLNVTVFDNYLQIVVPDNVTSITNYAIEVIATDDSTSNLSVSETIQFNVMPVNDPPTLGLVSNSIELTNDYITRINLNISDVDNDAADFTVELLANNGNAIPNTLEIAGLDVNSLQLKAAYKGISMVNQPLKLRVFDGQTYAEETLLVTALLQNNAPIFGDSVDSAQVLEDYTDQFDIQITDEDTPTDGDVASIKEINIGNVSGANPVSTTVVDGITVNTQIGVGVSVTQIEQFVSNNRIHIATAAGTGGSTVLLSVIATDGFVDIAHDIRLKIVAP</sequence>
<feature type="compositionally biased region" description="Acidic residues" evidence="1">
    <location>
        <begin position="134"/>
        <end position="153"/>
    </location>
</feature>
<name>A0A6N8F715_9GAMM</name>
<reference evidence="2 3" key="1">
    <citation type="submission" date="2019-11" db="EMBL/GenBank/DDBJ databases">
        <title>P. haliotis isolates from Z. marina roots.</title>
        <authorList>
            <person name="Cohen M."/>
            <person name="Jospin G."/>
            <person name="Eisen J.A."/>
            <person name="Coil D.A."/>
        </authorList>
    </citation>
    <scope>NUCLEOTIDE SEQUENCE [LARGE SCALE GENOMIC DNA]</scope>
    <source>
        <strain evidence="2 3">UCD-MCMsp1aY</strain>
    </source>
</reference>
<proteinExistence type="predicted"/>
<evidence type="ECO:0008006" key="4">
    <source>
        <dbReference type="Google" id="ProtNLM"/>
    </source>
</evidence>
<accession>A0A6N8F715</accession>
<evidence type="ECO:0000313" key="3">
    <source>
        <dbReference type="Proteomes" id="UP000439994"/>
    </source>
</evidence>
<dbReference type="PROSITE" id="PS51257">
    <property type="entry name" value="PROKAR_LIPOPROTEIN"/>
    <property type="match status" value="1"/>
</dbReference>
<protein>
    <recommendedName>
        <fullName evidence="4">Cadherin domain-containing protein</fullName>
    </recommendedName>
</protein>
<evidence type="ECO:0000313" key="2">
    <source>
        <dbReference type="EMBL" id="MUH71189.1"/>
    </source>
</evidence>
<keyword evidence="3" id="KW-1185">Reference proteome</keyword>
<comment type="caution">
    <text evidence="2">The sequence shown here is derived from an EMBL/GenBank/DDBJ whole genome shotgun (WGS) entry which is preliminary data.</text>
</comment>
<dbReference type="AlphaFoldDB" id="A0A6N8F715"/>